<gene>
    <name evidence="3" type="ORF">METD_I1448</name>
</gene>
<organism evidence="3 4">
    <name type="scientific">Methylorubrum extorquens (strain DSM 6343 / CIP 106787 / DM4)</name>
    <name type="common">Methylobacterium extorquens</name>
    <dbReference type="NCBI Taxonomy" id="661410"/>
    <lineage>
        <taxon>Bacteria</taxon>
        <taxon>Pseudomonadati</taxon>
        <taxon>Pseudomonadota</taxon>
        <taxon>Alphaproteobacteria</taxon>
        <taxon>Hyphomicrobiales</taxon>
        <taxon>Methylobacteriaceae</taxon>
        <taxon>Methylorubrum</taxon>
    </lineage>
</organism>
<dbReference type="HOGENOM" id="CLU_171581_1_1_5"/>
<proteinExistence type="predicted"/>
<sequence length="83" mass="8785">MPGSSGQSGGTIGSGRTRQLVLVAFLLIGAFYLLTEHRAHAFGVLPWLLLLACPLLHLFMHGGHGHGREEAARDPTSSSSPHS</sequence>
<feature type="transmembrane region" description="Helical" evidence="2">
    <location>
        <begin position="20"/>
        <end position="35"/>
    </location>
</feature>
<dbReference type="InterPro" id="IPR021682">
    <property type="entry name" value="DUF2933"/>
</dbReference>
<keyword evidence="2" id="KW-0472">Membrane</keyword>
<keyword evidence="2" id="KW-0812">Transmembrane</keyword>
<name>C7CFX8_METED</name>
<feature type="region of interest" description="Disordered" evidence="1">
    <location>
        <begin position="64"/>
        <end position="83"/>
    </location>
</feature>
<evidence type="ECO:0008006" key="5">
    <source>
        <dbReference type="Google" id="ProtNLM"/>
    </source>
</evidence>
<reference evidence="4" key="1">
    <citation type="journal article" date="2009" name="PLoS ONE">
        <title>Methylobacterium genome sequences: a reference blueprint to investigate microbial metabolism of C1 compounds from natural and industrial sources.</title>
        <authorList>
            <person name="Vuilleumier S."/>
            <person name="Chistoserdova L."/>
            <person name="Lee M.-C."/>
            <person name="Bringel F."/>
            <person name="Lajus A."/>
            <person name="Zhou Y."/>
            <person name="Gourion B."/>
            <person name="Barbe V."/>
            <person name="Chang J."/>
            <person name="Cruveiller S."/>
            <person name="Dossat C."/>
            <person name="Gillett W."/>
            <person name="Gruffaz C."/>
            <person name="Haugen E."/>
            <person name="Hourcade E."/>
            <person name="Levy R."/>
            <person name="Mangenot S."/>
            <person name="Muller E."/>
            <person name="Nadalig T."/>
            <person name="Pagni M."/>
            <person name="Penny C."/>
            <person name="Peyraud R."/>
            <person name="Robinson D.G."/>
            <person name="Roche D."/>
            <person name="Rouy Z."/>
            <person name="Saenampechek C."/>
            <person name="Salvignol G."/>
            <person name="Vallenet D."/>
            <person name="Wu Z."/>
            <person name="Marx C.J."/>
            <person name="Vorholt J.A."/>
            <person name="Olson M.V."/>
            <person name="Kaul R."/>
            <person name="Weissenbach J."/>
            <person name="Medigue C."/>
            <person name="Lidstrom M.E."/>
        </authorList>
    </citation>
    <scope>NUCLEOTIDE SEQUENCE [LARGE SCALE GENOMIC DNA]</scope>
    <source>
        <strain evidence="4">DSM 6343 / CIP 106787 / DM4</strain>
    </source>
</reference>
<feature type="transmembrane region" description="Helical" evidence="2">
    <location>
        <begin position="41"/>
        <end position="60"/>
    </location>
</feature>
<evidence type="ECO:0000256" key="2">
    <source>
        <dbReference type="SAM" id="Phobius"/>
    </source>
</evidence>
<dbReference type="Proteomes" id="UP000008070">
    <property type="component" value="Chromosome"/>
</dbReference>
<dbReference type="AlphaFoldDB" id="C7CFX8"/>
<dbReference type="EMBL" id="FP103042">
    <property type="protein sequence ID" value="CAX23054.1"/>
    <property type="molecule type" value="Genomic_DNA"/>
</dbReference>
<dbReference type="Pfam" id="PF11666">
    <property type="entry name" value="DUF2933"/>
    <property type="match status" value="1"/>
</dbReference>
<dbReference type="GeneID" id="72988550"/>
<accession>C7CFX8</accession>
<evidence type="ECO:0000313" key="3">
    <source>
        <dbReference type="EMBL" id="CAX23054.1"/>
    </source>
</evidence>
<dbReference type="RefSeq" id="WP_015821579.1">
    <property type="nucleotide sequence ID" value="NC_012988.1"/>
</dbReference>
<evidence type="ECO:0000313" key="4">
    <source>
        <dbReference type="Proteomes" id="UP000008070"/>
    </source>
</evidence>
<dbReference type="KEGG" id="mdi:METDI1448"/>
<protein>
    <recommendedName>
        <fullName evidence="5">DUF2933 domain-containing protein</fullName>
    </recommendedName>
</protein>
<evidence type="ECO:0000256" key="1">
    <source>
        <dbReference type="SAM" id="MobiDB-lite"/>
    </source>
</evidence>
<keyword evidence="2" id="KW-1133">Transmembrane helix</keyword>